<feature type="region of interest" description="Disordered" evidence="8">
    <location>
        <begin position="226"/>
        <end position="250"/>
    </location>
</feature>
<evidence type="ECO:0000256" key="5">
    <source>
        <dbReference type="ARBA" id="ARBA00023136"/>
    </source>
</evidence>
<dbReference type="PANTHER" id="PTHR31083:SF25">
    <property type="entry name" value="PROTEIN UPSTREAM OF FLC-LIKE"/>
    <property type="match status" value="1"/>
</dbReference>
<feature type="domain" description="SOSEKI DIX-like" evidence="9">
    <location>
        <begin position="65"/>
        <end position="153"/>
    </location>
</feature>
<comment type="caution">
    <text evidence="10">The sequence shown here is derived from an EMBL/GenBank/DDBJ whole genome shotgun (WGS) entry which is preliminary data.</text>
</comment>
<evidence type="ECO:0000313" key="10">
    <source>
        <dbReference type="EMBL" id="PWA44662.1"/>
    </source>
</evidence>
<keyword evidence="11" id="KW-1185">Reference proteome</keyword>
<accession>A0A2U1L6N9</accession>
<comment type="similarity">
    <text evidence="7">Belongs to the SOSEKI family.</text>
</comment>
<evidence type="ECO:0000313" key="11">
    <source>
        <dbReference type="Proteomes" id="UP000245207"/>
    </source>
</evidence>
<dbReference type="InterPro" id="IPR010369">
    <property type="entry name" value="SOK"/>
</dbReference>
<keyword evidence="4" id="KW-0132">Cell division</keyword>
<dbReference type="PANTHER" id="PTHR31083">
    <property type="entry name" value="UPSTREAM OF FLC PROTEIN (DUF966)"/>
    <property type="match status" value="1"/>
</dbReference>
<evidence type="ECO:0000256" key="7">
    <source>
        <dbReference type="ARBA" id="ARBA00024211"/>
    </source>
</evidence>
<dbReference type="OrthoDB" id="1280899at2759"/>
<feature type="region of interest" description="Disordered" evidence="8">
    <location>
        <begin position="156"/>
        <end position="175"/>
    </location>
</feature>
<keyword evidence="2" id="KW-0217">Developmental protein</keyword>
<dbReference type="AlphaFoldDB" id="A0A2U1L6N9"/>
<reference evidence="10 11" key="1">
    <citation type="journal article" date="2018" name="Mol. Plant">
        <title>The genome of Artemisia annua provides insight into the evolution of Asteraceae family and artemisinin biosynthesis.</title>
        <authorList>
            <person name="Shen Q."/>
            <person name="Zhang L."/>
            <person name="Liao Z."/>
            <person name="Wang S."/>
            <person name="Yan T."/>
            <person name="Shi P."/>
            <person name="Liu M."/>
            <person name="Fu X."/>
            <person name="Pan Q."/>
            <person name="Wang Y."/>
            <person name="Lv Z."/>
            <person name="Lu X."/>
            <person name="Zhang F."/>
            <person name="Jiang W."/>
            <person name="Ma Y."/>
            <person name="Chen M."/>
            <person name="Hao X."/>
            <person name="Li L."/>
            <person name="Tang Y."/>
            <person name="Lv G."/>
            <person name="Zhou Y."/>
            <person name="Sun X."/>
            <person name="Brodelius P.E."/>
            <person name="Rose J.K.C."/>
            <person name="Tang K."/>
        </authorList>
    </citation>
    <scope>NUCLEOTIDE SEQUENCE [LARGE SCALE GENOMIC DNA]</scope>
    <source>
        <strain evidence="11">cv. Huhao1</strain>
        <tissue evidence="10">Leaf</tissue>
    </source>
</reference>
<feature type="compositionally biased region" description="Polar residues" evidence="8">
    <location>
        <begin position="24"/>
        <end position="36"/>
    </location>
</feature>
<feature type="compositionally biased region" description="Polar residues" evidence="8">
    <location>
        <begin position="45"/>
        <end position="55"/>
    </location>
</feature>
<evidence type="ECO:0000256" key="8">
    <source>
        <dbReference type="SAM" id="MobiDB-lite"/>
    </source>
</evidence>
<keyword evidence="3" id="KW-1003">Cell membrane</keyword>
<organism evidence="10 11">
    <name type="scientific">Artemisia annua</name>
    <name type="common">Sweet wormwood</name>
    <dbReference type="NCBI Taxonomy" id="35608"/>
    <lineage>
        <taxon>Eukaryota</taxon>
        <taxon>Viridiplantae</taxon>
        <taxon>Streptophyta</taxon>
        <taxon>Embryophyta</taxon>
        <taxon>Tracheophyta</taxon>
        <taxon>Spermatophyta</taxon>
        <taxon>Magnoliopsida</taxon>
        <taxon>eudicotyledons</taxon>
        <taxon>Gunneridae</taxon>
        <taxon>Pentapetalae</taxon>
        <taxon>asterids</taxon>
        <taxon>campanulids</taxon>
        <taxon>Asterales</taxon>
        <taxon>Asteraceae</taxon>
        <taxon>Asteroideae</taxon>
        <taxon>Anthemideae</taxon>
        <taxon>Artemisiinae</taxon>
        <taxon>Artemisia</taxon>
    </lineage>
</organism>
<dbReference type="Proteomes" id="UP000245207">
    <property type="component" value="Unassembled WGS sequence"/>
</dbReference>
<comment type="subcellular location">
    <subcellularLocation>
        <location evidence="1">Cell membrane</location>
        <topology evidence="1">Peripheral membrane protein</topology>
        <orientation evidence="1">Cytoplasmic side</orientation>
    </subcellularLocation>
</comment>
<name>A0A2U1L6N9_ARTAN</name>
<evidence type="ECO:0000256" key="2">
    <source>
        <dbReference type="ARBA" id="ARBA00022473"/>
    </source>
</evidence>
<keyword evidence="6" id="KW-0131">Cell cycle</keyword>
<gene>
    <name evidence="10" type="ORF">CTI12_AA524760</name>
</gene>
<evidence type="ECO:0000256" key="4">
    <source>
        <dbReference type="ARBA" id="ARBA00022618"/>
    </source>
</evidence>
<dbReference type="EMBL" id="PKPP01011160">
    <property type="protein sequence ID" value="PWA44662.1"/>
    <property type="molecule type" value="Genomic_DNA"/>
</dbReference>
<feature type="region of interest" description="Disordered" evidence="8">
    <location>
        <begin position="1"/>
        <end position="57"/>
    </location>
</feature>
<evidence type="ECO:0000256" key="1">
    <source>
        <dbReference type="ARBA" id="ARBA00004413"/>
    </source>
</evidence>
<dbReference type="GO" id="GO:0051301">
    <property type="term" value="P:cell division"/>
    <property type="evidence" value="ECO:0007669"/>
    <property type="project" value="UniProtKB-KW"/>
</dbReference>
<evidence type="ECO:0000259" key="9">
    <source>
        <dbReference type="Pfam" id="PF06136"/>
    </source>
</evidence>
<dbReference type="GO" id="GO:0051258">
    <property type="term" value="P:protein polymerization"/>
    <property type="evidence" value="ECO:0007669"/>
    <property type="project" value="UniProtKB-ARBA"/>
</dbReference>
<dbReference type="InterPro" id="IPR048351">
    <property type="entry name" value="SOK_DIX"/>
</dbReference>
<dbReference type="STRING" id="35608.A0A2U1L6N9"/>
<evidence type="ECO:0000256" key="6">
    <source>
        <dbReference type="ARBA" id="ARBA00023306"/>
    </source>
</evidence>
<dbReference type="Pfam" id="PF06136">
    <property type="entry name" value="SOK"/>
    <property type="match status" value="1"/>
</dbReference>
<proteinExistence type="inferred from homology"/>
<sequence>MATDARKSTSEMQSSRRPKKNRTRVSTTVSRDQMINNAPDMSPLSVKSKTDSAQASPAVMPARKVPVLYYLTRNGHIEHPHLIDVPLSSPYGLYLRDVMNTLNYHRGIGMANMYSWSFKRSYKNGYVWHDLSEDDLVEPTNSHDYILKGSELLQTTPSQTPIEPNRSNNNGSTTTPPAALAMIRRRNQSWSSFDNPQEYLVVKCESSRELAAKFAADAATQTMTLRREEVPSPPPSNSSSEIYADQAVEVRDSDVTVKGQDDGSGKMKASQVLMQLIMCGGTPSRLKMQVG</sequence>
<protein>
    <recommendedName>
        <fullName evidence="9">SOSEKI DIX-like domain-containing protein</fullName>
    </recommendedName>
</protein>
<evidence type="ECO:0000256" key="3">
    <source>
        <dbReference type="ARBA" id="ARBA00022475"/>
    </source>
</evidence>
<dbReference type="GO" id="GO:0005886">
    <property type="term" value="C:plasma membrane"/>
    <property type="evidence" value="ECO:0007669"/>
    <property type="project" value="UniProtKB-SubCell"/>
</dbReference>
<keyword evidence="5" id="KW-0472">Membrane</keyword>